<dbReference type="PIRSF" id="PIRSF039012">
    <property type="entry name" value="ASP"/>
    <property type="match status" value="1"/>
</dbReference>
<dbReference type="GO" id="GO:0016788">
    <property type="term" value="F:hydrolase activity, acting on ester bonds"/>
    <property type="evidence" value="ECO:0007669"/>
    <property type="project" value="InterPro"/>
</dbReference>
<gene>
    <name evidence="6" type="ORF">SAMN02982989_0915</name>
</gene>
<dbReference type="GO" id="GO:0046872">
    <property type="term" value="F:metal ion binding"/>
    <property type="evidence" value="ECO:0007669"/>
    <property type="project" value="UniProtKB-KW"/>
</dbReference>
<evidence type="ECO:0000256" key="2">
    <source>
        <dbReference type="ARBA" id="ARBA00022723"/>
    </source>
</evidence>
<dbReference type="Proteomes" id="UP000192903">
    <property type="component" value="Unassembled WGS sequence"/>
</dbReference>
<dbReference type="InterPro" id="IPR053138">
    <property type="entry name" value="N-alpha-Ac-DABA_deacetylase"/>
</dbReference>
<evidence type="ECO:0000259" key="5">
    <source>
        <dbReference type="Pfam" id="PF24827"/>
    </source>
</evidence>
<evidence type="ECO:0000256" key="1">
    <source>
        <dbReference type="ARBA" id="ARBA00001947"/>
    </source>
</evidence>
<dbReference type="CDD" id="cd06252">
    <property type="entry name" value="M14_ASTE_ASPA-like"/>
    <property type="match status" value="1"/>
</dbReference>
<dbReference type="RefSeq" id="WP_234811260.1">
    <property type="nucleotide sequence ID" value="NZ_FXAF01000008.1"/>
</dbReference>
<proteinExistence type="predicted"/>
<feature type="domain" description="Succinylglutamate desuccinylase/Aspartoacylase catalytic" evidence="5">
    <location>
        <begin position="74"/>
        <end position="262"/>
    </location>
</feature>
<accession>A0A1X7FV46</accession>
<keyword evidence="2" id="KW-0479">Metal-binding</keyword>
<comment type="cofactor">
    <cofactor evidence="1">
        <name>Zn(2+)</name>
        <dbReference type="ChEBI" id="CHEBI:29105"/>
    </cofactor>
</comment>
<keyword evidence="4" id="KW-0862">Zinc</keyword>
<evidence type="ECO:0000313" key="6">
    <source>
        <dbReference type="EMBL" id="SMF59296.1"/>
    </source>
</evidence>
<sequence>MANDQTFGPHRARDVEPIKTRDEFAARLRATPIETPFDYDEDGKQEGFLRLYHSRETNGYGYVPIPVISVKNGKGPTALLVGGNHGNEYEGIVALMNLARDLDQASVQGRVIILPSLNFPAVMAGTRSSPLDGSNLNRCFPGDAMGSPTQVIAHYVSSVLLLLADLVIDLHAGGRSSEFIPCALVREGCDEHETAELARLADWFGAPISFVSKGKGGGGSLTLAGECARQGIPCLTAELGGGETLSQRGLKLATDGVRRILSQWGILASTDPRAMTATRWVKKGPENRLHAHVAGIFEPRIELGEYVSPGRVAGLIHFPDLPMRSPEEVRFESSGYVLSRHIPALVQRGDELCTFVTDAIR</sequence>
<keyword evidence="7" id="KW-1185">Reference proteome</keyword>
<organism evidence="6 7">
    <name type="scientific">Xaviernesmea oryzae</name>
    <dbReference type="NCBI Taxonomy" id="464029"/>
    <lineage>
        <taxon>Bacteria</taxon>
        <taxon>Pseudomonadati</taxon>
        <taxon>Pseudomonadota</taxon>
        <taxon>Alphaproteobacteria</taxon>
        <taxon>Hyphomicrobiales</taxon>
        <taxon>Rhizobiaceae</taxon>
        <taxon>Rhizobium/Agrobacterium group</taxon>
        <taxon>Xaviernesmea</taxon>
    </lineage>
</organism>
<dbReference type="PANTHER" id="PTHR37326">
    <property type="entry name" value="BLL3975 PROTEIN"/>
    <property type="match status" value="1"/>
</dbReference>
<evidence type="ECO:0000256" key="3">
    <source>
        <dbReference type="ARBA" id="ARBA00022801"/>
    </source>
</evidence>
<dbReference type="SUPFAM" id="SSF53187">
    <property type="entry name" value="Zn-dependent exopeptidases"/>
    <property type="match status" value="1"/>
</dbReference>
<dbReference type="PANTHER" id="PTHR37326:SF1">
    <property type="entry name" value="BLL3975 PROTEIN"/>
    <property type="match status" value="1"/>
</dbReference>
<dbReference type="Pfam" id="PF24827">
    <property type="entry name" value="AstE_AspA_cat"/>
    <property type="match status" value="1"/>
</dbReference>
<evidence type="ECO:0000313" key="7">
    <source>
        <dbReference type="Proteomes" id="UP000192903"/>
    </source>
</evidence>
<dbReference type="STRING" id="464029.SAMN02982989_0915"/>
<protein>
    <recommendedName>
        <fullName evidence="5">Succinylglutamate desuccinylase/Aspartoacylase catalytic domain-containing protein</fullName>
    </recommendedName>
</protein>
<dbReference type="InterPro" id="IPR055438">
    <property type="entry name" value="AstE_AspA_cat"/>
</dbReference>
<dbReference type="InterPro" id="IPR043795">
    <property type="entry name" value="N-alpha-Ac-DABA-like"/>
</dbReference>
<dbReference type="EMBL" id="FXAF01000008">
    <property type="protein sequence ID" value="SMF59296.1"/>
    <property type="molecule type" value="Genomic_DNA"/>
</dbReference>
<reference evidence="7" key="1">
    <citation type="submission" date="2017-04" db="EMBL/GenBank/DDBJ databases">
        <authorList>
            <person name="Varghese N."/>
            <person name="Submissions S."/>
        </authorList>
    </citation>
    <scope>NUCLEOTIDE SEQUENCE [LARGE SCALE GENOMIC DNA]</scope>
    <source>
        <strain evidence="7">B4P</strain>
    </source>
</reference>
<dbReference type="GO" id="GO:0016811">
    <property type="term" value="F:hydrolase activity, acting on carbon-nitrogen (but not peptide) bonds, in linear amides"/>
    <property type="evidence" value="ECO:0007669"/>
    <property type="project" value="InterPro"/>
</dbReference>
<keyword evidence="3" id="KW-0378">Hydrolase</keyword>
<evidence type="ECO:0000256" key="4">
    <source>
        <dbReference type="ARBA" id="ARBA00022833"/>
    </source>
</evidence>
<name>A0A1X7FV46_9HYPH</name>
<dbReference type="Gene3D" id="3.40.630.10">
    <property type="entry name" value="Zn peptidases"/>
    <property type="match status" value="1"/>
</dbReference>
<dbReference type="AlphaFoldDB" id="A0A1X7FV46"/>